<dbReference type="InterPro" id="IPR001910">
    <property type="entry name" value="Inosine/uridine_hydrolase_dom"/>
</dbReference>
<dbReference type="PANTHER" id="PTHR46190:SF1">
    <property type="entry name" value="SI:CH211-201H21.5"/>
    <property type="match status" value="1"/>
</dbReference>
<reference evidence="3" key="1">
    <citation type="submission" date="2020-08" db="EMBL/GenBank/DDBJ databases">
        <title>Genome sequencing and assembly of the red palm weevil Rhynchophorus ferrugineus.</title>
        <authorList>
            <person name="Dias G.B."/>
            <person name="Bergman C.M."/>
            <person name="Manee M."/>
        </authorList>
    </citation>
    <scope>NUCLEOTIDE SEQUENCE</scope>
    <source>
        <strain evidence="3">AA-2017</strain>
        <tissue evidence="3">Whole larva</tissue>
    </source>
</reference>
<comment type="caution">
    <text evidence="3">The sequence shown here is derived from an EMBL/GenBank/DDBJ whole genome shotgun (WGS) entry which is preliminary data.</text>
</comment>
<gene>
    <name evidence="3" type="ORF">GWI33_022632</name>
</gene>
<dbReference type="InterPro" id="IPR036452">
    <property type="entry name" value="Ribo_hydro-like"/>
</dbReference>
<dbReference type="Proteomes" id="UP000625711">
    <property type="component" value="Unassembled WGS sequence"/>
</dbReference>
<dbReference type="GO" id="GO:0016799">
    <property type="term" value="F:hydrolase activity, hydrolyzing N-glycosyl compounds"/>
    <property type="evidence" value="ECO:0007669"/>
    <property type="project" value="InterPro"/>
</dbReference>
<dbReference type="Gene3D" id="3.90.245.10">
    <property type="entry name" value="Ribonucleoside hydrolase-like"/>
    <property type="match status" value="1"/>
</dbReference>
<sequence length="309" mass="35236">MRRVIVDVDVGSDDYLAILILLYAEKLNKVRVEAITCTSGNTNIHNVIKNTVRLLELIGRTDIPIFEGAYEPLMKCFENLNNFHGKDGFGDLLHDDDPDLSIVRKEHAAVAIASLVEQNYGEISLVCLGPLTNIALAIKMNKHFSESVKDIWLMGGNHLDNVKDLLDEQVEFNFAHDPEAADIVLKSMKNSIFILPWETTERLGISLDWRYNILGDKTPVLKLLTEAERRIWENSNYWQPCDAFLAFAYIHPDKYILKSSNLCAKIILEETKYKGFLSLEKNGTKNVMILEDIDKEMFKKYLLELALNS</sequence>
<comment type="similarity">
    <text evidence="1">Belongs to the IUNH family.</text>
</comment>
<evidence type="ECO:0000313" key="3">
    <source>
        <dbReference type="EMBL" id="KAF7284010.1"/>
    </source>
</evidence>
<dbReference type="InterPro" id="IPR052775">
    <property type="entry name" value="IUN_hydrolase"/>
</dbReference>
<evidence type="ECO:0000313" key="4">
    <source>
        <dbReference type="Proteomes" id="UP000625711"/>
    </source>
</evidence>
<dbReference type="Pfam" id="PF01156">
    <property type="entry name" value="IU_nuc_hydro"/>
    <property type="match status" value="1"/>
</dbReference>
<accession>A0A834ML00</accession>
<protein>
    <recommendedName>
        <fullName evidence="2">Inosine/uridine-preferring nucleoside hydrolase domain-containing protein</fullName>
    </recommendedName>
</protein>
<dbReference type="SUPFAM" id="SSF53590">
    <property type="entry name" value="Nucleoside hydrolase"/>
    <property type="match status" value="1"/>
</dbReference>
<evidence type="ECO:0000259" key="2">
    <source>
        <dbReference type="Pfam" id="PF01156"/>
    </source>
</evidence>
<name>A0A834ML00_RHYFE</name>
<proteinExistence type="inferred from homology"/>
<dbReference type="EMBL" id="JAACXV010000084">
    <property type="protein sequence ID" value="KAF7284010.1"/>
    <property type="molecule type" value="Genomic_DNA"/>
</dbReference>
<keyword evidence="4" id="KW-1185">Reference proteome</keyword>
<dbReference type="AlphaFoldDB" id="A0A834ML00"/>
<evidence type="ECO:0000256" key="1">
    <source>
        <dbReference type="ARBA" id="ARBA00009176"/>
    </source>
</evidence>
<dbReference type="PANTHER" id="PTHR46190">
    <property type="entry name" value="SI:CH211-201H21.5-RELATED"/>
    <property type="match status" value="1"/>
</dbReference>
<organism evidence="3 4">
    <name type="scientific">Rhynchophorus ferrugineus</name>
    <name type="common">Red palm weevil</name>
    <name type="synonym">Curculio ferrugineus</name>
    <dbReference type="NCBI Taxonomy" id="354439"/>
    <lineage>
        <taxon>Eukaryota</taxon>
        <taxon>Metazoa</taxon>
        <taxon>Ecdysozoa</taxon>
        <taxon>Arthropoda</taxon>
        <taxon>Hexapoda</taxon>
        <taxon>Insecta</taxon>
        <taxon>Pterygota</taxon>
        <taxon>Neoptera</taxon>
        <taxon>Endopterygota</taxon>
        <taxon>Coleoptera</taxon>
        <taxon>Polyphaga</taxon>
        <taxon>Cucujiformia</taxon>
        <taxon>Curculionidae</taxon>
        <taxon>Dryophthorinae</taxon>
        <taxon>Rhynchophorus</taxon>
    </lineage>
</organism>
<dbReference type="OrthoDB" id="432381at2759"/>
<feature type="domain" description="Inosine/uridine-preferring nucleoside hydrolase" evidence="2">
    <location>
        <begin position="4"/>
        <end position="300"/>
    </location>
</feature>